<evidence type="ECO:0000313" key="1">
    <source>
        <dbReference type="EMBL" id="BBB26679.1"/>
    </source>
</evidence>
<accession>A0A7R6P646</accession>
<dbReference type="Proteomes" id="UP000595663">
    <property type="component" value="Chromosome"/>
</dbReference>
<dbReference type="EMBL" id="AP014545">
    <property type="protein sequence ID" value="BBB26679.1"/>
    <property type="molecule type" value="Genomic_DNA"/>
</dbReference>
<dbReference type="AlphaFoldDB" id="A0A7R6P646"/>
<dbReference type="RefSeq" id="WP_342341548.1">
    <property type="nucleotide sequence ID" value="NZ_KB907099.1"/>
</dbReference>
<evidence type="ECO:0000313" key="2">
    <source>
        <dbReference type="Proteomes" id="UP000595663"/>
    </source>
</evidence>
<organism evidence="1 2">
    <name type="scientific">Amphritea japonica ATCC BAA-1530</name>
    <dbReference type="NCBI Taxonomy" id="1278309"/>
    <lineage>
        <taxon>Bacteria</taxon>
        <taxon>Pseudomonadati</taxon>
        <taxon>Pseudomonadota</taxon>
        <taxon>Gammaproteobacteria</taxon>
        <taxon>Oceanospirillales</taxon>
        <taxon>Oceanospirillaceae</taxon>
        <taxon>Amphritea</taxon>
    </lineage>
</organism>
<dbReference type="PANTHER" id="PTHR35175">
    <property type="entry name" value="DUF1289 DOMAIN-CONTAINING PROTEIN"/>
    <property type="match status" value="1"/>
</dbReference>
<keyword evidence="2" id="KW-1185">Reference proteome</keyword>
<dbReference type="Pfam" id="PF06945">
    <property type="entry name" value="DUF1289"/>
    <property type="match status" value="1"/>
</dbReference>
<evidence type="ECO:0008006" key="3">
    <source>
        <dbReference type="Google" id="ProtNLM"/>
    </source>
</evidence>
<dbReference type="PANTHER" id="PTHR35175:SF2">
    <property type="entry name" value="DUF1289 DOMAIN-CONTAINING PROTEIN"/>
    <property type="match status" value="1"/>
</dbReference>
<proteinExistence type="predicted"/>
<sequence>MTVMTNPQSDNTSKTANSPCTRNCCLNEKEICLGCYRSLEEILAWHTASEAERNKILTICQTRKHQHLPINLKTKS</sequence>
<gene>
    <name evidence="1" type="ORF">AMJAP_2088</name>
</gene>
<name>A0A7R6P646_9GAMM</name>
<reference evidence="1 2" key="1">
    <citation type="journal article" date="2008" name="Int. J. Syst. Evol. Microbiol.">
        <title>Amphritea japonica sp. nov. and Amphritea balenae sp. nov., isolated from the sediment adjacent to sperm whale carcasses off Kagoshima, Japan.</title>
        <authorList>
            <person name="Miyazaki M."/>
            <person name="Nogi Y."/>
            <person name="Fujiwara Y."/>
            <person name="Kawato M."/>
            <person name="Nagahama T."/>
            <person name="Kubokawa K."/>
            <person name="Horikoshi K."/>
        </authorList>
    </citation>
    <scope>NUCLEOTIDE SEQUENCE [LARGE SCALE GENOMIC DNA]</scope>
    <source>
        <strain evidence="1 2">ATCC BAA-1530</strain>
    </source>
</reference>
<protein>
    <recommendedName>
        <fullName evidence="3">Fe-S protein</fullName>
    </recommendedName>
</protein>
<dbReference type="KEGG" id="ajp:AMJAP_2088"/>
<dbReference type="InterPro" id="IPR010710">
    <property type="entry name" value="DUF1289"/>
</dbReference>